<keyword evidence="1" id="KW-0547">Nucleotide-binding</keyword>
<reference evidence="1" key="1">
    <citation type="submission" date="2015-07" db="EMBL/GenBank/DDBJ databases">
        <title>Transcriptome Assembly of Anthurium amnicola.</title>
        <authorList>
            <person name="Suzuki J."/>
        </authorList>
    </citation>
    <scope>NUCLEOTIDE SEQUENCE</scope>
</reference>
<name>A0A1D1YWD3_9ARAE</name>
<evidence type="ECO:0000313" key="1">
    <source>
        <dbReference type="EMBL" id="JAT58920.1"/>
    </source>
</evidence>
<proteinExistence type="predicted"/>
<dbReference type="GO" id="GO:0004386">
    <property type="term" value="F:helicase activity"/>
    <property type="evidence" value="ECO:0007669"/>
    <property type="project" value="UniProtKB-KW"/>
</dbReference>
<dbReference type="InterPro" id="IPR027417">
    <property type="entry name" value="P-loop_NTPase"/>
</dbReference>
<dbReference type="AlphaFoldDB" id="A0A1D1YWD3"/>
<keyword evidence="1" id="KW-0347">Helicase</keyword>
<dbReference type="EMBL" id="GDJX01009016">
    <property type="protein sequence ID" value="JAT58920.1"/>
    <property type="molecule type" value="Transcribed_RNA"/>
</dbReference>
<accession>A0A1D1YWD3</accession>
<organism evidence="1">
    <name type="scientific">Anthurium amnicola</name>
    <dbReference type="NCBI Taxonomy" id="1678845"/>
    <lineage>
        <taxon>Eukaryota</taxon>
        <taxon>Viridiplantae</taxon>
        <taxon>Streptophyta</taxon>
        <taxon>Embryophyta</taxon>
        <taxon>Tracheophyta</taxon>
        <taxon>Spermatophyta</taxon>
        <taxon>Magnoliopsida</taxon>
        <taxon>Liliopsida</taxon>
        <taxon>Araceae</taxon>
        <taxon>Pothoideae</taxon>
        <taxon>Potheae</taxon>
        <taxon>Anthurium</taxon>
    </lineage>
</organism>
<protein>
    <submittedName>
        <fullName evidence="1">ATP-dependent RNA helicase FAL1</fullName>
    </submittedName>
</protein>
<dbReference type="Gene3D" id="3.40.50.300">
    <property type="entry name" value="P-loop containing nucleotide triphosphate hydrolases"/>
    <property type="match status" value="1"/>
</dbReference>
<gene>
    <name evidence="1" type="primary">FAL1_5</name>
    <name evidence="1" type="ORF">g.99063</name>
</gene>
<keyword evidence="1" id="KW-0067">ATP-binding</keyword>
<keyword evidence="1" id="KW-0378">Hydrolase</keyword>
<sequence>MVIDVPAELPSPCPPLSSASQSHSSSTGRHFYVAVDRLQFKMYSDLAEVERALVLERFRQATTEWSRFSAHPGETDGNSGQAQSHVFVVTDVCLPMVASGETPIQARVLINFDIPAKKESYVRRISTCLAADGIVINMVVGGEIVVLKALEESSGIVIAEMPINISEIL</sequence>